<dbReference type="SUPFAM" id="SSF55785">
    <property type="entry name" value="PYP-like sensor domain (PAS domain)"/>
    <property type="match status" value="1"/>
</dbReference>
<dbReference type="CDD" id="cd00130">
    <property type="entry name" value="PAS"/>
    <property type="match status" value="1"/>
</dbReference>
<evidence type="ECO:0000256" key="3">
    <source>
        <dbReference type="ARBA" id="ARBA00022840"/>
    </source>
</evidence>
<dbReference type="InterPro" id="IPR025662">
    <property type="entry name" value="Sigma_54_int_dom_ATP-bd_1"/>
</dbReference>
<dbReference type="NCBIfam" id="TIGR00229">
    <property type="entry name" value="sensory_box"/>
    <property type="match status" value="1"/>
</dbReference>
<keyword evidence="3" id="KW-0067">ATP-binding</keyword>
<dbReference type="PROSITE" id="PS50045">
    <property type="entry name" value="SIGMA54_INTERACT_4"/>
    <property type="match status" value="1"/>
</dbReference>
<dbReference type="SUPFAM" id="SSF52540">
    <property type="entry name" value="P-loop containing nucleoside triphosphate hydrolases"/>
    <property type="match status" value="1"/>
</dbReference>
<dbReference type="SMART" id="SM00382">
    <property type="entry name" value="AAA"/>
    <property type="match status" value="1"/>
</dbReference>
<dbReference type="PROSITE" id="PS50112">
    <property type="entry name" value="PAS"/>
    <property type="match status" value="1"/>
</dbReference>
<evidence type="ECO:0000256" key="6">
    <source>
        <dbReference type="ARBA" id="ARBA00029500"/>
    </source>
</evidence>
<keyword evidence="2" id="KW-0058">Aromatic hydrocarbons catabolism</keyword>
<dbReference type="Gene3D" id="1.10.10.60">
    <property type="entry name" value="Homeodomain-like"/>
    <property type="match status" value="1"/>
</dbReference>
<gene>
    <name evidence="9" type="ORF">HNP82_001393</name>
</gene>
<keyword evidence="5" id="KW-0804">Transcription</keyword>
<dbReference type="CDD" id="cd00009">
    <property type="entry name" value="AAA"/>
    <property type="match status" value="1"/>
</dbReference>
<dbReference type="PROSITE" id="PS00675">
    <property type="entry name" value="SIGMA54_INTERACT_1"/>
    <property type="match status" value="1"/>
</dbReference>
<sequence>MNQYLAICNIRNLLKEAITLSKDEKVSGKLETIDKELSYFLQKDIDFKEVVDGVDDSIFITDAKGNVLYVNPAYTKNTGIEPEEVLGHNISQLTGRNKLYTGGAVADVIKTGKSAFRLSTTYKTSPPQTGYVVGTPIFDDQGNLRQVVAISRTIVSLKALKDDFQTFIKEIHALASKPIDKNSNESLSGDMIGKHTSLANIWTIINHIAPSDATVLITGESGVGKEVIADEIFKNSKRNKKPFIKINCASIPANLLESELFGYEKGAFSGASAKGKPGLFELANHGTLLLDEIGDMPMDLQVKLLRAIQNQEITRIGGTAPVKLDIRFLALTNSNLKEKIKEGTFRQDLYYRLNVIPIYVPPLRERIVDLEELCNFFINKFIAKYDCPFHLTAKQMDYMKKYEWPGNIRELENIMEYLVLCSAGTGQVDDSILTGLLNISYPKESAENNISPDMDFTSAVAAFEKELLEKTLKNSRSLRDAGQKLGINASTISRKIRQYNIDYPHQNHHD</sequence>
<evidence type="ECO:0000259" key="7">
    <source>
        <dbReference type="PROSITE" id="PS50045"/>
    </source>
</evidence>
<keyword evidence="10" id="KW-1185">Reference proteome</keyword>
<dbReference type="AlphaFoldDB" id="A0A7W8HAT1"/>
<dbReference type="GO" id="GO:0005524">
    <property type="term" value="F:ATP binding"/>
    <property type="evidence" value="ECO:0007669"/>
    <property type="project" value="UniProtKB-KW"/>
</dbReference>
<dbReference type="InterPro" id="IPR030828">
    <property type="entry name" value="HTH_TyrR"/>
</dbReference>
<feature type="domain" description="PAS" evidence="8">
    <location>
        <begin position="43"/>
        <end position="89"/>
    </location>
</feature>
<feature type="domain" description="Sigma-54 factor interaction" evidence="7">
    <location>
        <begin position="191"/>
        <end position="420"/>
    </location>
</feature>
<evidence type="ECO:0000313" key="9">
    <source>
        <dbReference type="EMBL" id="MBB5264282.1"/>
    </source>
</evidence>
<dbReference type="Pfam" id="PF00989">
    <property type="entry name" value="PAS"/>
    <property type="match status" value="1"/>
</dbReference>
<dbReference type="InterPro" id="IPR009057">
    <property type="entry name" value="Homeodomain-like_sf"/>
</dbReference>
<evidence type="ECO:0000256" key="1">
    <source>
        <dbReference type="ARBA" id="ARBA00022741"/>
    </source>
</evidence>
<protein>
    <recommendedName>
        <fullName evidence="6">HTH-type transcriptional regulatory protein TyrR</fullName>
    </recommendedName>
</protein>
<dbReference type="EMBL" id="JACHFW010000004">
    <property type="protein sequence ID" value="MBB5264282.1"/>
    <property type="molecule type" value="Genomic_DNA"/>
</dbReference>
<evidence type="ECO:0000256" key="2">
    <source>
        <dbReference type="ARBA" id="ARBA00022797"/>
    </source>
</evidence>
<comment type="caution">
    <text evidence="9">The sequence shown here is derived from an EMBL/GenBank/DDBJ whole genome shotgun (WGS) entry which is preliminary data.</text>
</comment>
<organism evidence="9 10">
    <name type="scientific">Catenibacillus scindens</name>
    <dbReference type="NCBI Taxonomy" id="673271"/>
    <lineage>
        <taxon>Bacteria</taxon>
        <taxon>Bacillati</taxon>
        <taxon>Bacillota</taxon>
        <taxon>Clostridia</taxon>
        <taxon>Lachnospirales</taxon>
        <taxon>Lachnospiraceae</taxon>
        <taxon>Catenibacillus</taxon>
    </lineage>
</organism>
<dbReference type="InterPro" id="IPR027417">
    <property type="entry name" value="P-loop_NTPase"/>
</dbReference>
<dbReference type="Pfam" id="PF18024">
    <property type="entry name" value="HTH_50"/>
    <property type="match status" value="1"/>
</dbReference>
<dbReference type="InterPro" id="IPR035965">
    <property type="entry name" value="PAS-like_dom_sf"/>
</dbReference>
<dbReference type="InterPro" id="IPR013767">
    <property type="entry name" value="PAS_fold"/>
</dbReference>
<dbReference type="InterPro" id="IPR058031">
    <property type="entry name" value="AAA_lid_NorR"/>
</dbReference>
<dbReference type="InterPro" id="IPR000014">
    <property type="entry name" value="PAS"/>
</dbReference>
<dbReference type="FunFam" id="3.40.50.300:FF:000006">
    <property type="entry name" value="DNA-binding transcriptional regulator NtrC"/>
    <property type="match status" value="1"/>
</dbReference>
<keyword evidence="1" id="KW-0547">Nucleotide-binding</keyword>
<dbReference type="SMART" id="SM00091">
    <property type="entry name" value="PAS"/>
    <property type="match status" value="1"/>
</dbReference>
<dbReference type="PANTHER" id="PTHR32071:SF57">
    <property type="entry name" value="C4-DICARBOXYLATE TRANSPORT TRANSCRIPTIONAL REGULATORY PROTEIN DCTD"/>
    <property type="match status" value="1"/>
</dbReference>
<dbReference type="InterPro" id="IPR002078">
    <property type="entry name" value="Sigma_54_int"/>
</dbReference>
<dbReference type="Proteomes" id="UP000543642">
    <property type="component" value="Unassembled WGS sequence"/>
</dbReference>
<dbReference type="PANTHER" id="PTHR32071">
    <property type="entry name" value="TRANSCRIPTIONAL REGULATORY PROTEIN"/>
    <property type="match status" value="1"/>
</dbReference>
<dbReference type="Gene3D" id="3.40.50.300">
    <property type="entry name" value="P-loop containing nucleotide triphosphate hydrolases"/>
    <property type="match status" value="1"/>
</dbReference>
<dbReference type="Gene3D" id="1.10.8.60">
    <property type="match status" value="1"/>
</dbReference>
<proteinExistence type="predicted"/>
<dbReference type="PROSITE" id="PS00688">
    <property type="entry name" value="SIGMA54_INTERACT_3"/>
    <property type="match status" value="1"/>
</dbReference>
<dbReference type="InterPro" id="IPR025944">
    <property type="entry name" value="Sigma_54_int_dom_CS"/>
</dbReference>
<accession>A0A7W8HAT1</accession>
<dbReference type="Gene3D" id="3.30.450.20">
    <property type="entry name" value="PAS domain"/>
    <property type="match status" value="1"/>
</dbReference>
<evidence type="ECO:0000256" key="5">
    <source>
        <dbReference type="ARBA" id="ARBA00023163"/>
    </source>
</evidence>
<dbReference type="GO" id="GO:0006355">
    <property type="term" value="P:regulation of DNA-templated transcription"/>
    <property type="evidence" value="ECO:0007669"/>
    <property type="project" value="InterPro"/>
</dbReference>
<dbReference type="SUPFAM" id="SSF46689">
    <property type="entry name" value="Homeodomain-like"/>
    <property type="match status" value="1"/>
</dbReference>
<dbReference type="GO" id="GO:0003677">
    <property type="term" value="F:DNA binding"/>
    <property type="evidence" value="ECO:0007669"/>
    <property type="project" value="UniProtKB-KW"/>
</dbReference>
<dbReference type="Pfam" id="PF00158">
    <property type="entry name" value="Sigma54_activat"/>
    <property type="match status" value="1"/>
</dbReference>
<dbReference type="InterPro" id="IPR003593">
    <property type="entry name" value="AAA+_ATPase"/>
</dbReference>
<dbReference type="RefSeq" id="WP_183772822.1">
    <property type="nucleotide sequence ID" value="NZ_CAWVEG010000213.1"/>
</dbReference>
<reference evidence="9 10" key="1">
    <citation type="submission" date="2020-08" db="EMBL/GenBank/DDBJ databases">
        <title>Genomic Encyclopedia of Type Strains, Phase IV (KMG-IV): sequencing the most valuable type-strain genomes for metagenomic binning, comparative biology and taxonomic classification.</title>
        <authorList>
            <person name="Goeker M."/>
        </authorList>
    </citation>
    <scope>NUCLEOTIDE SEQUENCE [LARGE SCALE GENOMIC DNA]</scope>
    <source>
        <strain evidence="9 10">DSM 106146</strain>
    </source>
</reference>
<evidence type="ECO:0000259" key="8">
    <source>
        <dbReference type="PROSITE" id="PS50112"/>
    </source>
</evidence>
<keyword evidence="4" id="KW-0805">Transcription regulation</keyword>
<dbReference type="Pfam" id="PF25601">
    <property type="entry name" value="AAA_lid_14"/>
    <property type="match status" value="1"/>
</dbReference>
<name>A0A7W8HAT1_9FIRM</name>
<evidence type="ECO:0000313" key="10">
    <source>
        <dbReference type="Proteomes" id="UP000543642"/>
    </source>
</evidence>
<evidence type="ECO:0000256" key="4">
    <source>
        <dbReference type="ARBA" id="ARBA00023015"/>
    </source>
</evidence>